<dbReference type="SUPFAM" id="SSF57716">
    <property type="entry name" value="Glucocorticoid receptor-like (DNA-binding domain)"/>
    <property type="match status" value="1"/>
</dbReference>
<evidence type="ECO:0000256" key="4">
    <source>
        <dbReference type="ARBA" id="ARBA00023125"/>
    </source>
</evidence>
<reference evidence="7" key="1">
    <citation type="submission" date="2017-05" db="UniProtKB">
        <authorList>
            <consortium name="EnsemblMetazoa"/>
        </authorList>
    </citation>
    <scope>IDENTIFICATION</scope>
</reference>
<protein>
    <recommendedName>
        <fullName evidence="6">THAP-type domain-containing protein</fullName>
    </recommendedName>
</protein>
<organism evidence="7">
    <name type="scientific">Amphimedon queenslandica</name>
    <name type="common">Sponge</name>
    <dbReference type="NCBI Taxonomy" id="400682"/>
    <lineage>
        <taxon>Eukaryota</taxon>
        <taxon>Metazoa</taxon>
        <taxon>Porifera</taxon>
        <taxon>Demospongiae</taxon>
        <taxon>Heteroscleromorpha</taxon>
        <taxon>Haplosclerida</taxon>
        <taxon>Niphatidae</taxon>
        <taxon>Amphimedon</taxon>
    </lineage>
</organism>
<dbReference type="SMART" id="SM00980">
    <property type="entry name" value="THAP"/>
    <property type="match status" value="1"/>
</dbReference>
<evidence type="ECO:0000256" key="2">
    <source>
        <dbReference type="ARBA" id="ARBA00022771"/>
    </source>
</evidence>
<evidence type="ECO:0000256" key="5">
    <source>
        <dbReference type="PROSITE-ProRule" id="PRU00309"/>
    </source>
</evidence>
<dbReference type="PANTHER" id="PTHR31751">
    <property type="entry name" value="SI:CH211-108C17.2-RELATED-RELATED"/>
    <property type="match status" value="1"/>
</dbReference>
<dbReference type="GO" id="GO:0008270">
    <property type="term" value="F:zinc ion binding"/>
    <property type="evidence" value="ECO:0007669"/>
    <property type="project" value="UniProtKB-KW"/>
</dbReference>
<keyword evidence="3" id="KW-0862">Zinc</keyword>
<proteinExistence type="predicted"/>
<dbReference type="OrthoDB" id="5814287at2759"/>
<dbReference type="AlphaFoldDB" id="A0A1X7UVG2"/>
<feature type="domain" description="THAP-type" evidence="6">
    <location>
        <begin position="1"/>
        <end position="90"/>
    </location>
</feature>
<dbReference type="InParanoid" id="A0A1X7UVG2"/>
<dbReference type="EnsemblMetazoa" id="Aqu2.1.31763_001">
    <property type="protein sequence ID" value="Aqu2.1.31763_001"/>
    <property type="gene ID" value="Aqu2.1.31763"/>
</dbReference>
<evidence type="ECO:0000256" key="3">
    <source>
        <dbReference type="ARBA" id="ARBA00022833"/>
    </source>
</evidence>
<dbReference type="PANTHER" id="PTHR31751:SF42">
    <property type="entry name" value="PROTEIN CBG10204"/>
    <property type="match status" value="1"/>
</dbReference>
<keyword evidence="4 5" id="KW-0238">DNA-binding</keyword>
<evidence type="ECO:0000313" key="7">
    <source>
        <dbReference type="EnsemblMetazoa" id="Aqu2.1.31763_001"/>
    </source>
</evidence>
<dbReference type="Pfam" id="PF05485">
    <property type="entry name" value="THAP"/>
    <property type="match status" value="1"/>
</dbReference>
<accession>A0A1X7UVG2</accession>
<keyword evidence="1" id="KW-0479">Metal-binding</keyword>
<dbReference type="SMART" id="SM00692">
    <property type="entry name" value="DM3"/>
    <property type="match status" value="1"/>
</dbReference>
<dbReference type="PROSITE" id="PS50950">
    <property type="entry name" value="ZF_THAP"/>
    <property type="match status" value="1"/>
</dbReference>
<dbReference type="InterPro" id="IPR006612">
    <property type="entry name" value="THAP_Znf"/>
</dbReference>
<dbReference type="GO" id="GO:0003677">
    <property type="term" value="F:DNA binding"/>
    <property type="evidence" value="ECO:0007669"/>
    <property type="project" value="UniProtKB-UniRule"/>
</dbReference>
<sequence length="571" mass="65303">MGKRCVVANCSHSHKDGVSLFAFPKDPHMRAIWNRQIKTTRADWHFPSEYSCVCSSHFTKDCFQSLSVVSGKLGLKRKQLLKPEAVPTILPAVSVQRHRARPRRTSVAFEKREHSRILSECIPSTSASSGVSDQSDETLSVTVADHNDAMEDDIILSKETQTDRHGNDVKIQAIIRPQCTKRIQVEPVKNDIGIQCMLLPDMCDCEVQCDLLLPQESSIYGDTSYDDLSSDESEDLGSLPSKVIQMFRFMNCETISDTTFFNYQSKYLHPAISMTWEKHQQEILSSFKTEKNALTIGGDARCDSPGYCAKFGSYTLLELKYNVIIDVELVQSNEVQSSSHMEKEGLVRGIKFITDHGLQVESLITDRHNQVTKWVRENMVNTSHKYDIWHVAKGFKKKIEALSKTKDCKIVGEWSRSMINHLYWSVTSSNGNMEEIREKWLSLARHVHNKHTGHGQIYKKCSHKKIKRKWFIPNTKASDKLIDDRKQAISKYGTERYSIQYPKYKKGGYIVRQIKSKKKYGYVITVSDAVHKMVLENITTVKRAVPPPLNSTYEKPNKDDAIIEHKSRFIT</sequence>
<evidence type="ECO:0000259" key="6">
    <source>
        <dbReference type="PROSITE" id="PS50950"/>
    </source>
</evidence>
<dbReference type="Gene3D" id="6.20.210.20">
    <property type="entry name" value="THAP domain"/>
    <property type="match status" value="1"/>
</dbReference>
<keyword evidence="2 5" id="KW-0863">Zinc-finger</keyword>
<name>A0A1X7UVG2_AMPQE</name>
<dbReference type="InterPro" id="IPR038441">
    <property type="entry name" value="THAP_Znf_sf"/>
</dbReference>
<evidence type="ECO:0000256" key="1">
    <source>
        <dbReference type="ARBA" id="ARBA00022723"/>
    </source>
</evidence>